<organism evidence="5 6">
    <name type="scientific">Circinella minor</name>
    <dbReference type="NCBI Taxonomy" id="1195481"/>
    <lineage>
        <taxon>Eukaryota</taxon>
        <taxon>Fungi</taxon>
        <taxon>Fungi incertae sedis</taxon>
        <taxon>Mucoromycota</taxon>
        <taxon>Mucoromycotina</taxon>
        <taxon>Mucoromycetes</taxon>
        <taxon>Mucorales</taxon>
        <taxon>Lichtheimiaceae</taxon>
        <taxon>Circinella</taxon>
    </lineage>
</organism>
<keyword evidence="6" id="KW-1185">Reference proteome</keyword>
<reference evidence="5 6" key="1">
    <citation type="submission" date="2020-12" db="EMBL/GenBank/DDBJ databases">
        <title>Metabolic potential, ecology and presence of endohyphal bacteria is reflected in genomic diversity of Mucoromycotina.</title>
        <authorList>
            <person name="Muszewska A."/>
            <person name="Okrasinska A."/>
            <person name="Steczkiewicz K."/>
            <person name="Drgas O."/>
            <person name="Orlowska M."/>
            <person name="Perlinska-Lenart U."/>
            <person name="Aleksandrzak-Piekarczyk T."/>
            <person name="Szatraj K."/>
            <person name="Zielenkiewicz U."/>
            <person name="Pilsyk S."/>
            <person name="Malc E."/>
            <person name="Mieczkowski P."/>
            <person name="Kruszewska J.S."/>
            <person name="Biernat P."/>
            <person name="Pawlowska J."/>
        </authorList>
    </citation>
    <scope>NUCLEOTIDE SEQUENCE [LARGE SCALE GENOMIC DNA]</scope>
    <source>
        <strain evidence="5 6">CBS 142.35</strain>
    </source>
</reference>
<evidence type="ECO:0000313" key="6">
    <source>
        <dbReference type="Proteomes" id="UP000646827"/>
    </source>
</evidence>
<feature type="transmembrane region" description="Helical" evidence="4">
    <location>
        <begin position="216"/>
        <end position="239"/>
    </location>
</feature>
<evidence type="ECO:0000256" key="4">
    <source>
        <dbReference type="SAM" id="Phobius"/>
    </source>
</evidence>
<proteinExistence type="predicted"/>
<dbReference type="EMBL" id="JAEPRB010000012">
    <property type="protein sequence ID" value="KAG2226901.1"/>
    <property type="molecule type" value="Genomic_DNA"/>
</dbReference>
<evidence type="ECO:0000313" key="5">
    <source>
        <dbReference type="EMBL" id="KAG2226901.1"/>
    </source>
</evidence>
<protein>
    <recommendedName>
        <fullName evidence="7">Kelch repeat protein</fullName>
    </recommendedName>
</protein>
<evidence type="ECO:0000256" key="3">
    <source>
        <dbReference type="SAM" id="MobiDB-lite"/>
    </source>
</evidence>
<dbReference type="InterPro" id="IPR015915">
    <property type="entry name" value="Kelch-typ_b-propeller"/>
</dbReference>
<dbReference type="Proteomes" id="UP000646827">
    <property type="component" value="Unassembled WGS sequence"/>
</dbReference>
<gene>
    <name evidence="5" type="ORF">INT45_010180</name>
</gene>
<sequence>MEPGDEKYPLSMHTLDIKNWRWGTGSVAPLPLTFAQSVIVGSTIYYIGGYRIVEELVRANTMDSVLMYNTDSGGWQRQSIGGTVTPSTRVGHTVTLKPSTGEIIVFGGVNPGDPDATREDYFYLLSTQGGNLTWSTRELGAVLAEDYLLVMFGAINWDNKTSIYVYSNDVRVLDVNAWTWLTSISALTPVARPSSTSDLEENDDDNTESSVSIGTIVGAVVGGVAGLAIIIGIIAFLLLRRRKNRRLEKEENKISSARMLPDEAEPYGTVKDSSESSTVDDQPPAFISSEKPALFKKNPVKPDGGY</sequence>
<keyword evidence="4" id="KW-1133">Transmembrane helix</keyword>
<evidence type="ECO:0000256" key="1">
    <source>
        <dbReference type="ARBA" id="ARBA00022441"/>
    </source>
</evidence>
<dbReference type="PANTHER" id="PTHR46093:SF18">
    <property type="entry name" value="FIBRONECTIN TYPE-III DOMAIN-CONTAINING PROTEIN"/>
    <property type="match status" value="1"/>
</dbReference>
<dbReference type="SUPFAM" id="SSF117281">
    <property type="entry name" value="Kelch motif"/>
    <property type="match status" value="1"/>
</dbReference>
<evidence type="ECO:0000256" key="2">
    <source>
        <dbReference type="ARBA" id="ARBA00022737"/>
    </source>
</evidence>
<dbReference type="PANTHER" id="PTHR46093">
    <property type="entry name" value="ACYL-COA-BINDING DOMAIN-CONTAINING PROTEIN 5"/>
    <property type="match status" value="1"/>
</dbReference>
<keyword evidence="4" id="KW-0812">Transmembrane</keyword>
<dbReference type="AlphaFoldDB" id="A0A8H7SD12"/>
<keyword evidence="4" id="KW-0472">Membrane</keyword>
<keyword evidence="2" id="KW-0677">Repeat</keyword>
<dbReference type="OrthoDB" id="2228640at2759"/>
<name>A0A8H7SD12_9FUNG</name>
<keyword evidence="1" id="KW-0880">Kelch repeat</keyword>
<comment type="caution">
    <text evidence="5">The sequence shown here is derived from an EMBL/GenBank/DDBJ whole genome shotgun (WGS) entry which is preliminary data.</text>
</comment>
<accession>A0A8H7SD12</accession>
<dbReference type="Gene3D" id="2.120.10.80">
    <property type="entry name" value="Kelch-type beta propeller"/>
    <property type="match status" value="1"/>
</dbReference>
<feature type="region of interest" description="Disordered" evidence="3">
    <location>
        <begin position="250"/>
        <end position="306"/>
    </location>
</feature>
<evidence type="ECO:0008006" key="7">
    <source>
        <dbReference type="Google" id="ProtNLM"/>
    </source>
</evidence>